<evidence type="ECO:0000259" key="2">
    <source>
        <dbReference type="SMART" id="SM00852"/>
    </source>
</evidence>
<dbReference type="PROSITE" id="PS01079">
    <property type="entry name" value="MOCF_BIOSYNTHESIS_2"/>
    <property type="match status" value="1"/>
</dbReference>
<dbReference type="SMART" id="SM00852">
    <property type="entry name" value="MoCF_biosynth"/>
    <property type="match status" value="1"/>
</dbReference>
<dbReference type="Proteomes" id="UP000607197">
    <property type="component" value="Unassembled WGS sequence"/>
</dbReference>
<dbReference type="Gene3D" id="3.40.980.10">
    <property type="entry name" value="MoaB/Mog-like domain"/>
    <property type="match status" value="1"/>
</dbReference>
<reference evidence="3" key="1">
    <citation type="journal article" date="2014" name="Int. J. Syst. Evol. Microbiol.">
        <title>Complete genome sequence of Corynebacterium casei LMG S-19264T (=DSM 44701T), isolated from a smear-ripened cheese.</title>
        <authorList>
            <consortium name="US DOE Joint Genome Institute (JGI-PGF)"/>
            <person name="Walter F."/>
            <person name="Albersmeier A."/>
            <person name="Kalinowski J."/>
            <person name="Ruckert C."/>
        </authorList>
    </citation>
    <scope>NUCLEOTIDE SEQUENCE</scope>
    <source>
        <strain evidence="3">JCM 19596</strain>
    </source>
</reference>
<dbReference type="GO" id="GO:0005737">
    <property type="term" value="C:cytoplasm"/>
    <property type="evidence" value="ECO:0007669"/>
    <property type="project" value="TreeGrafter"/>
</dbReference>
<organism evidence="3 4">
    <name type="scientific">Halocalculus aciditolerans</name>
    <dbReference type="NCBI Taxonomy" id="1383812"/>
    <lineage>
        <taxon>Archaea</taxon>
        <taxon>Methanobacteriati</taxon>
        <taxon>Methanobacteriota</taxon>
        <taxon>Stenosarchaea group</taxon>
        <taxon>Halobacteria</taxon>
        <taxon>Halobacteriales</taxon>
        <taxon>Halobacteriaceae</taxon>
        <taxon>Halocalculus</taxon>
    </lineage>
</organism>
<feature type="domain" description="MoaB/Mog" evidence="2">
    <location>
        <begin position="180"/>
        <end position="312"/>
    </location>
</feature>
<dbReference type="RefSeq" id="WP_188979791.1">
    <property type="nucleotide sequence ID" value="NZ_BMPG01000003.1"/>
</dbReference>
<proteinExistence type="predicted"/>
<dbReference type="PANTHER" id="PTHR10192">
    <property type="entry name" value="MOLYBDOPTERIN BIOSYNTHESIS PROTEIN"/>
    <property type="match status" value="1"/>
</dbReference>
<dbReference type="InterPro" id="IPR001453">
    <property type="entry name" value="MoaB/Mog_dom"/>
</dbReference>
<dbReference type="GO" id="GO:0061599">
    <property type="term" value="F:molybdopterin molybdotransferase activity"/>
    <property type="evidence" value="ECO:0007669"/>
    <property type="project" value="TreeGrafter"/>
</dbReference>
<sequence>MADHPDLVTRDRAVGDVLAARESALASRDTETVPPDEIGGRVLAEDVVADADAPPVSRATMDGFAFDATDDYPLTLGEGEVFPEDDPGDLDAGHARRVATGAPIPRGANAVLKREDARVSDGRLRGKRVEPGTYVSERGSNYAAGDALFAAGERLSAKDAILLGDLGVDDVAVFERFSVGVLATGTEIHEGVTADLDSDMLAGLVESWGHDAVYEGSVPDEGDRVRDAIESLAREHDVVVTTGGTSVGHKDYVVRALADLGEIDFHRVRLRPGKPLALARLPEHDAVAFAVPGKPVGAHTVATLVARPFFTGDARHPTVSAEVTVDLELGPSGFDYAIPVTLDGDRATPLGHASSALAVYEDTYDPSVLSASTRATRADGLVVTTDALTAGERVEVVPYSVLD</sequence>
<dbReference type="InterPro" id="IPR036135">
    <property type="entry name" value="MoeA_linker/N_sf"/>
</dbReference>
<keyword evidence="3" id="KW-0808">Transferase</keyword>
<dbReference type="EMBL" id="BMPG01000003">
    <property type="protein sequence ID" value="GGL67744.1"/>
    <property type="molecule type" value="Genomic_DNA"/>
</dbReference>
<evidence type="ECO:0000256" key="1">
    <source>
        <dbReference type="ARBA" id="ARBA00023150"/>
    </source>
</evidence>
<dbReference type="PANTHER" id="PTHR10192:SF5">
    <property type="entry name" value="GEPHYRIN"/>
    <property type="match status" value="1"/>
</dbReference>
<reference evidence="3" key="2">
    <citation type="submission" date="2020-09" db="EMBL/GenBank/DDBJ databases">
        <authorList>
            <person name="Sun Q."/>
            <person name="Ohkuma M."/>
        </authorList>
    </citation>
    <scope>NUCLEOTIDE SEQUENCE</scope>
    <source>
        <strain evidence="3">JCM 19596</strain>
    </source>
</reference>
<protein>
    <submittedName>
        <fullName evidence="3">Molybdopterin molybdenumtransferase MoeA</fullName>
    </submittedName>
</protein>
<dbReference type="Pfam" id="PF03453">
    <property type="entry name" value="MoeA_N"/>
    <property type="match status" value="1"/>
</dbReference>
<comment type="caution">
    <text evidence="3">The sequence shown here is derived from an EMBL/GenBank/DDBJ whole genome shotgun (WGS) entry which is preliminary data.</text>
</comment>
<dbReference type="AlphaFoldDB" id="A0A830FLL4"/>
<dbReference type="Pfam" id="PF00994">
    <property type="entry name" value="MoCF_biosynth"/>
    <property type="match status" value="1"/>
</dbReference>
<dbReference type="InterPro" id="IPR008284">
    <property type="entry name" value="MoCF_biosynth_CS"/>
</dbReference>
<evidence type="ECO:0000313" key="4">
    <source>
        <dbReference type="Proteomes" id="UP000607197"/>
    </source>
</evidence>
<dbReference type="OrthoDB" id="31371at2157"/>
<keyword evidence="4" id="KW-1185">Reference proteome</keyword>
<dbReference type="Gene3D" id="2.170.190.11">
    <property type="entry name" value="Molybdopterin biosynthesis moea protein, domain 3"/>
    <property type="match status" value="1"/>
</dbReference>
<accession>A0A830FLL4</accession>
<dbReference type="SUPFAM" id="SSF53218">
    <property type="entry name" value="Molybdenum cofactor biosynthesis proteins"/>
    <property type="match status" value="1"/>
</dbReference>
<dbReference type="InterPro" id="IPR038987">
    <property type="entry name" value="MoeA-like"/>
</dbReference>
<gene>
    <name evidence="3" type="ORF">GCM10009039_27150</name>
</gene>
<dbReference type="SUPFAM" id="SSF63882">
    <property type="entry name" value="MoeA N-terminal region -like"/>
    <property type="match status" value="1"/>
</dbReference>
<dbReference type="Gene3D" id="3.90.105.10">
    <property type="entry name" value="Molybdopterin biosynthesis moea protein, domain 2"/>
    <property type="match status" value="1"/>
</dbReference>
<dbReference type="InterPro" id="IPR036425">
    <property type="entry name" value="MoaB/Mog-like_dom_sf"/>
</dbReference>
<dbReference type="CDD" id="cd00887">
    <property type="entry name" value="MoeA"/>
    <property type="match status" value="1"/>
</dbReference>
<dbReference type="GO" id="GO:0006777">
    <property type="term" value="P:Mo-molybdopterin cofactor biosynthetic process"/>
    <property type="evidence" value="ECO:0007669"/>
    <property type="project" value="UniProtKB-KW"/>
</dbReference>
<evidence type="ECO:0000313" key="3">
    <source>
        <dbReference type="EMBL" id="GGL67744.1"/>
    </source>
</evidence>
<dbReference type="InterPro" id="IPR005110">
    <property type="entry name" value="MoeA_linker/N"/>
</dbReference>
<keyword evidence="1" id="KW-0501">Molybdenum cofactor biosynthesis</keyword>
<name>A0A830FLL4_9EURY</name>